<dbReference type="SUPFAM" id="SSF51197">
    <property type="entry name" value="Clavaminate synthase-like"/>
    <property type="match status" value="1"/>
</dbReference>
<reference evidence="6" key="1">
    <citation type="submission" date="2016-06" db="EMBL/GenBank/DDBJ databases">
        <title>Parallel loss of symbiosis genes in relatives of nitrogen-fixing non-legume Parasponia.</title>
        <authorList>
            <person name="Van Velzen R."/>
            <person name="Holmer R."/>
            <person name="Bu F."/>
            <person name="Rutten L."/>
            <person name="Van Zeijl A."/>
            <person name="Liu W."/>
            <person name="Santuari L."/>
            <person name="Cao Q."/>
            <person name="Sharma T."/>
            <person name="Shen D."/>
            <person name="Roswanjaya Y."/>
            <person name="Wardhani T."/>
            <person name="Kalhor M.S."/>
            <person name="Jansen J."/>
            <person name="Van den Hoogen J."/>
            <person name="Gungor B."/>
            <person name="Hartog M."/>
            <person name="Hontelez J."/>
            <person name="Verver J."/>
            <person name="Yang W.-C."/>
            <person name="Schijlen E."/>
            <person name="Repin R."/>
            <person name="Schilthuizen M."/>
            <person name="Schranz E."/>
            <person name="Heidstra R."/>
            <person name="Miyata K."/>
            <person name="Fedorova E."/>
            <person name="Kohlen W."/>
            <person name="Bisseling T."/>
            <person name="Smit S."/>
            <person name="Geurts R."/>
        </authorList>
    </citation>
    <scope>NUCLEOTIDE SEQUENCE [LARGE SCALE GENOMIC DNA]</scope>
    <source>
        <strain evidence="6">cv. RG33-2</strain>
    </source>
</reference>
<feature type="domain" description="Non-haem dioxygenase N-terminal" evidence="4">
    <location>
        <begin position="9"/>
        <end position="87"/>
    </location>
</feature>
<gene>
    <name evidence="5" type="ORF">TorRG33x02_147890</name>
</gene>
<dbReference type="GO" id="GO:0046872">
    <property type="term" value="F:metal ion binding"/>
    <property type="evidence" value="ECO:0007669"/>
    <property type="project" value="UniProtKB-KW"/>
</dbReference>
<proteinExistence type="predicted"/>
<dbReference type="OrthoDB" id="288590at2759"/>
<dbReference type="STRING" id="63057.A0A2P5EV61"/>
<dbReference type="InterPro" id="IPR026992">
    <property type="entry name" value="DIOX_N"/>
</dbReference>
<dbReference type="EMBL" id="JXTC01000094">
    <property type="protein sequence ID" value="PON89438.1"/>
    <property type="molecule type" value="Genomic_DNA"/>
</dbReference>
<name>A0A2P5EV61_TREOI</name>
<evidence type="ECO:0000313" key="5">
    <source>
        <dbReference type="EMBL" id="PON89438.1"/>
    </source>
</evidence>
<evidence type="ECO:0000313" key="6">
    <source>
        <dbReference type="Proteomes" id="UP000237000"/>
    </source>
</evidence>
<keyword evidence="1" id="KW-0479">Metal-binding</keyword>
<dbReference type="Pfam" id="PF14226">
    <property type="entry name" value="DIOX_N"/>
    <property type="match status" value="1"/>
</dbReference>
<evidence type="ECO:0000256" key="2">
    <source>
        <dbReference type="ARBA" id="ARBA00023004"/>
    </source>
</evidence>
<keyword evidence="2" id="KW-0408">Iron</keyword>
<evidence type="ECO:0000259" key="3">
    <source>
        <dbReference type="Pfam" id="PF03171"/>
    </source>
</evidence>
<dbReference type="InParanoid" id="A0A2P5EV61"/>
<evidence type="ECO:0000259" key="4">
    <source>
        <dbReference type="Pfam" id="PF14226"/>
    </source>
</evidence>
<dbReference type="PANTHER" id="PTHR47990">
    <property type="entry name" value="2-OXOGLUTARATE (2OG) AND FE(II)-DEPENDENT OXYGENASE SUPERFAMILY PROTEIN-RELATED"/>
    <property type="match status" value="1"/>
</dbReference>
<dbReference type="AlphaFoldDB" id="A0A2P5EV61"/>
<dbReference type="InterPro" id="IPR027443">
    <property type="entry name" value="IPNS-like_sf"/>
</dbReference>
<evidence type="ECO:0000256" key="1">
    <source>
        <dbReference type="ARBA" id="ARBA00022723"/>
    </source>
</evidence>
<comment type="caution">
    <text evidence="5">The sequence shown here is derived from an EMBL/GenBank/DDBJ whole genome shotgun (WGS) entry which is preliminary data.</text>
</comment>
<keyword evidence="5" id="KW-0560">Oxidoreductase</keyword>
<dbReference type="InterPro" id="IPR050231">
    <property type="entry name" value="Iron_ascorbate_oxido_reductase"/>
</dbReference>
<keyword evidence="6" id="KW-1185">Reference proteome</keyword>
<dbReference type="Gene3D" id="2.60.120.330">
    <property type="entry name" value="B-lactam Antibiotic, Isopenicillin N Synthase, Chain"/>
    <property type="match status" value="1"/>
</dbReference>
<keyword evidence="5" id="KW-0223">Dioxygenase</keyword>
<protein>
    <submittedName>
        <fullName evidence="5">Oxoglutarate/iron-dependent dioxygenase</fullName>
    </submittedName>
</protein>
<accession>A0A2P5EV61</accession>
<dbReference type="InterPro" id="IPR044861">
    <property type="entry name" value="IPNS-like_FE2OG_OXY"/>
</dbReference>
<feature type="domain" description="Isopenicillin N synthase-like Fe(2+) 2OG dioxygenase" evidence="3">
    <location>
        <begin position="172"/>
        <end position="231"/>
    </location>
</feature>
<dbReference type="Pfam" id="PF03171">
    <property type="entry name" value="2OG-FeII_Oxy"/>
    <property type="match status" value="1"/>
</dbReference>
<dbReference type="Proteomes" id="UP000237000">
    <property type="component" value="Unassembled WGS sequence"/>
</dbReference>
<sequence length="303" mass="34745">MGSQMEHKIPVIDFTNEKLKPGTDDWVLACKEVRYGFEEYGCFEAVYDKIPLELHNSVFAQTEDLFDLPLETKMQKTSERPYHSYYGFSSLPLYESLGIDHPTTLEGSQKFTNFMWPSGNDSFRENAQSISKQLAELYEIATRMVFDSYGLESGLYESNMALTSYLLRFSKYRERKANETSDIGLQSHIDRTFMSIVHQHQVEGLQVKSKDGQWLDVKPSPTSFLVLAGDVVGKKNMNRIPGPISLVHDTHWTAEKGWVDGAKSPHEYILDFQQELELSETQICEQILGCRPGYVEGVRKWVK</sequence>
<dbReference type="GO" id="GO:0051213">
    <property type="term" value="F:dioxygenase activity"/>
    <property type="evidence" value="ECO:0007669"/>
    <property type="project" value="UniProtKB-KW"/>
</dbReference>
<organism evidence="5 6">
    <name type="scientific">Trema orientale</name>
    <name type="common">Charcoal tree</name>
    <name type="synonym">Celtis orientalis</name>
    <dbReference type="NCBI Taxonomy" id="63057"/>
    <lineage>
        <taxon>Eukaryota</taxon>
        <taxon>Viridiplantae</taxon>
        <taxon>Streptophyta</taxon>
        <taxon>Embryophyta</taxon>
        <taxon>Tracheophyta</taxon>
        <taxon>Spermatophyta</taxon>
        <taxon>Magnoliopsida</taxon>
        <taxon>eudicotyledons</taxon>
        <taxon>Gunneridae</taxon>
        <taxon>Pentapetalae</taxon>
        <taxon>rosids</taxon>
        <taxon>fabids</taxon>
        <taxon>Rosales</taxon>
        <taxon>Cannabaceae</taxon>
        <taxon>Trema</taxon>
    </lineage>
</organism>